<accession>X0TEY9</accession>
<reference evidence="1" key="1">
    <citation type="journal article" date="2014" name="Front. Microbiol.">
        <title>High frequency of phylogenetically diverse reductive dehalogenase-homologous genes in deep subseafloor sedimentary metagenomes.</title>
        <authorList>
            <person name="Kawai M."/>
            <person name="Futagami T."/>
            <person name="Toyoda A."/>
            <person name="Takaki Y."/>
            <person name="Nishi S."/>
            <person name="Hori S."/>
            <person name="Arai W."/>
            <person name="Tsubouchi T."/>
            <person name="Morono Y."/>
            <person name="Uchiyama I."/>
            <person name="Ito T."/>
            <person name="Fujiyama A."/>
            <person name="Inagaki F."/>
            <person name="Takami H."/>
        </authorList>
    </citation>
    <scope>NUCLEOTIDE SEQUENCE</scope>
    <source>
        <strain evidence="1">Expedition CK06-06</strain>
    </source>
</reference>
<gene>
    <name evidence="1" type="ORF">S01H1_25718</name>
</gene>
<comment type="caution">
    <text evidence="1">The sequence shown here is derived from an EMBL/GenBank/DDBJ whole genome shotgun (WGS) entry which is preliminary data.</text>
</comment>
<name>X0TEY9_9ZZZZ</name>
<dbReference type="AlphaFoldDB" id="X0TEY9"/>
<proteinExistence type="predicted"/>
<dbReference type="EMBL" id="BARS01015556">
    <property type="protein sequence ID" value="GAF91774.1"/>
    <property type="molecule type" value="Genomic_DNA"/>
</dbReference>
<sequence length="105" mass="11044">MAVAFMPVAIALAQEANPGRVLPDAVHKGETFDVAVNFIAPVDSFNAVGLTDLCPDGWDVTVDKTWCTPNGDAVNATGNKAEIAWFGEPGVGFAKDISFSALYKV</sequence>
<feature type="non-terminal residue" evidence="1">
    <location>
        <position position="105"/>
    </location>
</feature>
<organism evidence="1">
    <name type="scientific">marine sediment metagenome</name>
    <dbReference type="NCBI Taxonomy" id="412755"/>
    <lineage>
        <taxon>unclassified sequences</taxon>
        <taxon>metagenomes</taxon>
        <taxon>ecological metagenomes</taxon>
    </lineage>
</organism>
<protein>
    <submittedName>
        <fullName evidence="1">Uncharacterized protein</fullName>
    </submittedName>
</protein>
<evidence type="ECO:0000313" key="1">
    <source>
        <dbReference type="EMBL" id="GAF91774.1"/>
    </source>
</evidence>